<dbReference type="EMBL" id="CAJHUB010000768">
    <property type="protein sequence ID" value="CAD7688916.1"/>
    <property type="molecule type" value="Genomic_DNA"/>
</dbReference>
<comment type="caution">
    <text evidence="11">The sequence shown here is derived from an EMBL/GenBank/DDBJ whole genome shotgun (WGS) entry which is preliminary data.</text>
</comment>
<evidence type="ECO:0000256" key="2">
    <source>
        <dbReference type="ARBA" id="ARBA00022434"/>
    </source>
</evidence>
<dbReference type="GO" id="GO:0006879">
    <property type="term" value="P:intracellular iron ion homeostasis"/>
    <property type="evidence" value="ECO:0007669"/>
    <property type="project" value="UniProtKB-KW"/>
</dbReference>
<dbReference type="PROSITE" id="PS50905">
    <property type="entry name" value="FERRITIN_LIKE"/>
    <property type="match status" value="1"/>
</dbReference>
<dbReference type="GO" id="GO:0006826">
    <property type="term" value="P:iron ion transport"/>
    <property type="evidence" value="ECO:0007669"/>
    <property type="project" value="InterPro"/>
</dbReference>
<dbReference type="AlphaFoldDB" id="A0A811ZJN5"/>
<accession>A0A811ZJN5</accession>
<dbReference type="PANTHER" id="PTHR11431:SF47">
    <property type="entry name" value="FERRITIN LIGHT CHAIN"/>
    <property type="match status" value="1"/>
</dbReference>
<keyword evidence="12" id="KW-1185">Reference proteome</keyword>
<dbReference type="Gene3D" id="1.20.1260.10">
    <property type="match status" value="2"/>
</dbReference>
<dbReference type="GO" id="GO:0008199">
    <property type="term" value="F:ferric iron binding"/>
    <property type="evidence" value="ECO:0007669"/>
    <property type="project" value="InterPro"/>
</dbReference>
<dbReference type="InterPro" id="IPR001519">
    <property type="entry name" value="Ferritin"/>
</dbReference>
<dbReference type="Proteomes" id="UP000645828">
    <property type="component" value="Unassembled WGS sequence"/>
</dbReference>
<evidence type="ECO:0000256" key="4">
    <source>
        <dbReference type="ARBA" id="ARBA00023004"/>
    </source>
</evidence>
<evidence type="ECO:0000259" key="10">
    <source>
        <dbReference type="PROSITE" id="PS50905"/>
    </source>
</evidence>
<evidence type="ECO:0000256" key="9">
    <source>
        <dbReference type="RuleBase" id="RU361145"/>
    </source>
</evidence>
<name>A0A811ZJN5_NYCPR</name>
<comment type="subunit">
    <text evidence="7">Oligomer of 24 subunits. There are two types of subunits: L (light) chain and H (heavy) chain. The major chain can be light or heavy, depending on the species and tissue type. The functional molecule forms a roughly spherical shell with a diameter of 12 nm and contains a central cavity into which the insoluble mineral iron core is deposited. Interacts with NCOA4.</text>
</comment>
<gene>
    <name evidence="11" type="ORF">NYPRO_LOCUS21710</name>
</gene>
<evidence type="ECO:0000256" key="8">
    <source>
        <dbReference type="PIRSR" id="PIRSR601519-1"/>
    </source>
</evidence>
<evidence type="ECO:0000256" key="1">
    <source>
        <dbReference type="ARBA" id="ARBA00007513"/>
    </source>
</evidence>
<feature type="binding site" evidence="8">
    <location>
        <position position="69"/>
    </location>
    <ligand>
        <name>Fe cation</name>
        <dbReference type="ChEBI" id="CHEBI:24875"/>
        <label>1</label>
    </ligand>
</feature>
<evidence type="ECO:0000256" key="6">
    <source>
        <dbReference type="ARBA" id="ARBA00045578"/>
    </source>
</evidence>
<comment type="function">
    <text evidence="6">Stores iron in a soluble, non-toxic, readily available form. Important for iron homeostasis. Iron is taken up in the ferrous form and deposited as ferric hydroxides after oxidation. Also plays a role in delivery of iron to cells. Mediates iron uptake in capsule cells of the developing kidney. Delivery to lysosomes by the cargo receptor NCOA4 for autophagic degradation and release or iron.</text>
</comment>
<dbReference type="InterPro" id="IPR009078">
    <property type="entry name" value="Ferritin-like_SF"/>
</dbReference>
<dbReference type="InterPro" id="IPR008331">
    <property type="entry name" value="Ferritin_DPS_dom"/>
</dbReference>
<evidence type="ECO:0000313" key="12">
    <source>
        <dbReference type="Proteomes" id="UP000645828"/>
    </source>
</evidence>
<organism evidence="11 12">
    <name type="scientific">Nyctereutes procyonoides</name>
    <name type="common">Raccoon dog</name>
    <name type="synonym">Canis procyonoides</name>
    <dbReference type="NCBI Taxonomy" id="34880"/>
    <lineage>
        <taxon>Eukaryota</taxon>
        <taxon>Metazoa</taxon>
        <taxon>Chordata</taxon>
        <taxon>Craniata</taxon>
        <taxon>Vertebrata</taxon>
        <taxon>Euteleostomi</taxon>
        <taxon>Mammalia</taxon>
        <taxon>Eutheria</taxon>
        <taxon>Laurasiatheria</taxon>
        <taxon>Carnivora</taxon>
        <taxon>Caniformia</taxon>
        <taxon>Canidae</taxon>
        <taxon>Nyctereutes</taxon>
    </lineage>
</organism>
<feature type="domain" description="Ferritin-like diiron" evidence="10">
    <location>
        <begin position="1"/>
        <end position="112"/>
    </location>
</feature>
<sequence length="112" mass="12749">MNRLTFQTYPSQGFYVDHDNVGLEGKGPFFLELAEEKLEGAEHLLKRPNQHGNEWGKNLGAIEAILVLENLNQALLDMHALCSAHTDPYLCGFLEKYFLDEEVRLIKKMGIT</sequence>
<comment type="subcellular location">
    <subcellularLocation>
        <location evidence="5">Autolysosome</location>
    </subcellularLocation>
</comment>
<dbReference type="Pfam" id="PF00210">
    <property type="entry name" value="Ferritin"/>
    <property type="match status" value="1"/>
</dbReference>
<evidence type="ECO:0000256" key="7">
    <source>
        <dbReference type="ARBA" id="ARBA00047045"/>
    </source>
</evidence>
<reference evidence="11" key="1">
    <citation type="submission" date="2020-12" db="EMBL/GenBank/DDBJ databases">
        <authorList>
            <consortium name="Molecular Ecology Group"/>
        </authorList>
    </citation>
    <scope>NUCLEOTIDE SEQUENCE</scope>
    <source>
        <strain evidence="11">TBG_1078</strain>
    </source>
</reference>
<evidence type="ECO:0000256" key="3">
    <source>
        <dbReference type="ARBA" id="ARBA00022723"/>
    </source>
</evidence>
<proteinExistence type="inferred from homology"/>
<evidence type="ECO:0000256" key="5">
    <source>
        <dbReference type="ARBA" id="ARBA00044942"/>
    </source>
</evidence>
<keyword evidence="2 9" id="KW-0409">Iron storage</keyword>
<dbReference type="GO" id="GO:0008198">
    <property type="term" value="F:ferrous iron binding"/>
    <property type="evidence" value="ECO:0007669"/>
    <property type="project" value="TreeGrafter"/>
</dbReference>
<dbReference type="InterPro" id="IPR009040">
    <property type="entry name" value="Ferritin-like_diiron"/>
</dbReference>
<protein>
    <recommendedName>
        <fullName evidence="9">Ferritin</fullName>
    </recommendedName>
</protein>
<dbReference type="PANTHER" id="PTHR11431">
    <property type="entry name" value="FERRITIN"/>
    <property type="match status" value="1"/>
</dbReference>
<dbReference type="GO" id="GO:0044754">
    <property type="term" value="C:autolysosome"/>
    <property type="evidence" value="ECO:0007669"/>
    <property type="project" value="UniProtKB-SubCell"/>
</dbReference>
<dbReference type="SUPFAM" id="SSF47240">
    <property type="entry name" value="Ferritin-like"/>
    <property type="match status" value="1"/>
</dbReference>
<keyword evidence="4 8" id="KW-0408">Iron</keyword>
<dbReference type="InterPro" id="IPR012347">
    <property type="entry name" value="Ferritin-like"/>
</dbReference>
<comment type="similarity">
    <text evidence="1 9">Belongs to the ferritin family.</text>
</comment>
<keyword evidence="3 8" id="KW-0479">Metal-binding</keyword>
<evidence type="ECO:0000313" key="11">
    <source>
        <dbReference type="EMBL" id="CAD7688916.1"/>
    </source>
</evidence>